<evidence type="ECO:0000259" key="12">
    <source>
        <dbReference type="Pfam" id="PF00593"/>
    </source>
</evidence>
<dbReference type="InterPro" id="IPR012910">
    <property type="entry name" value="Plug_dom"/>
</dbReference>
<dbReference type="RefSeq" id="WP_093968541.1">
    <property type="nucleotide sequence ID" value="NZ_FXYE01000002.1"/>
</dbReference>
<keyword evidence="15" id="KW-1185">Reference proteome</keyword>
<reference evidence="15" key="1">
    <citation type="submission" date="2017-05" db="EMBL/GenBank/DDBJ databases">
        <authorList>
            <person name="Rodrigo-Torres L."/>
            <person name="Arahal R. D."/>
            <person name="Lucena T."/>
        </authorList>
    </citation>
    <scope>NUCLEOTIDE SEQUENCE [LARGE SCALE GENOMIC DNA]</scope>
    <source>
        <strain evidence="15">CECT 8621</strain>
    </source>
</reference>
<evidence type="ECO:0000256" key="11">
    <source>
        <dbReference type="RuleBase" id="RU003357"/>
    </source>
</evidence>
<keyword evidence="7 10" id="KW-0472">Membrane</keyword>
<accession>A0A238KM35</accession>
<evidence type="ECO:0000256" key="2">
    <source>
        <dbReference type="ARBA" id="ARBA00009810"/>
    </source>
</evidence>
<feature type="domain" description="TonB-dependent receptor-like beta-barrel" evidence="12">
    <location>
        <begin position="321"/>
        <end position="796"/>
    </location>
</feature>
<dbReference type="PANTHER" id="PTHR32552:SF83">
    <property type="entry name" value="BLR3904 PROTEIN"/>
    <property type="match status" value="1"/>
</dbReference>
<evidence type="ECO:0000259" key="13">
    <source>
        <dbReference type="Pfam" id="PF07715"/>
    </source>
</evidence>
<dbReference type="GO" id="GO:0009279">
    <property type="term" value="C:cell outer membrane"/>
    <property type="evidence" value="ECO:0007669"/>
    <property type="project" value="UniProtKB-SubCell"/>
</dbReference>
<evidence type="ECO:0000256" key="10">
    <source>
        <dbReference type="PROSITE-ProRule" id="PRU01360"/>
    </source>
</evidence>
<dbReference type="Pfam" id="PF00593">
    <property type="entry name" value="TonB_dep_Rec_b-barrel"/>
    <property type="match status" value="1"/>
</dbReference>
<dbReference type="PANTHER" id="PTHR32552">
    <property type="entry name" value="FERRICHROME IRON RECEPTOR-RELATED"/>
    <property type="match status" value="1"/>
</dbReference>
<evidence type="ECO:0000256" key="8">
    <source>
        <dbReference type="ARBA" id="ARBA00023170"/>
    </source>
</evidence>
<evidence type="ECO:0000256" key="9">
    <source>
        <dbReference type="ARBA" id="ARBA00023237"/>
    </source>
</evidence>
<organism evidence="14 15">
    <name type="scientific">Actibacterium lipolyticum</name>
    <dbReference type="NCBI Taxonomy" id="1524263"/>
    <lineage>
        <taxon>Bacteria</taxon>
        <taxon>Pseudomonadati</taxon>
        <taxon>Pseudomonadota</taxon>
        <taxon>Alphaproteobacteria</taxon>
        <taxon>Rhodobacterales</taxon>
        <taxon>Roseobacteraceae</taxon>
        <taxon>Actibacterium</taxon>
    </lineage>
</organism>
<dbReference type="PROSITE" id="PS51257">
    <property type="entry name" value="PROKAR_LIPOPROTEIN"/>
    <property type="match status" value="1"/>
</dbReference>
<dbReference type="GO" id="GO:0038023">
    <property type="term" value="F:signaling receptor activity"/>
    <property type="evidence" value="ECO:0007669"/>
    <property type="project" value="InterPro"/>
</dbReference>
<keyword evidence="9 10" id="KW-0998">Cell outer membrane</keyword>
<comment type="similarity">
    <text evidence="2 10 11">Belongs to the TonB-dependent receptor family.</text>
</comment>
<evidence type="ECO:0000256" key="5">
    <source>
        <dbReference type="ARBA" id="ARBA00022692"/>
    </source>
</evidence>
<dbReference type="PROSITE" id="PS52016">
    <property type="entry name" value="TONB_DEPENDENT_REC_3"/>
    <property type="match status" value="1"/>
</dbReference>
<evidence type="ECO:0000256" key="4">
    <source>
        <dbReference type="ARBA" id="ARBA00022452"/>
    </source>
</evidence>
<evidence type="ECO:0000256" key="1">
    <source>
        <dbReference type="ARBA" id="ARBA00004571"/>
    </source>
</evidence>
<dbReference type="SUPFAM" id="SSF56935">
    <property type="entry name" value="Porins"/>
    <property type="match status" value="1"/>
</dbReference>
<keyword evidence="8 14" id="KW-0675">Receptor</keyword>
<dbReference type="InterPro" id="IPR039426">
    <property type="entry name" value="TonB-dep_rcpt-like"/>
</dbReference>
<proteinExistence type="inferred from homology"/>
<keyword evidence="6 11" id="KW-0798">TonB box</keyword>
<evidence type="ECO:0000256" key="7">
    <source>
        <dbReference type="ARBA" id="ARBA00023136"/>
    </source>
</evidence>
<gene>
    <name evidence="14" type="primary">bfrD</name>
    <name evidence="14" type="ORF">COL8621_02368</name>
</gene>
<evidence type="ECO:0000313" key="14">
    <source>
        <dbReference type="EMBL" id="SMX43717.1"/>
    </source>
</evidence>
<keyword evidence="4 10" id="KW-1134">Transmembrane beta strand</keyword>
<keyword evidence="3 10" id="KW-0813">Transport</keyword>
<dbReference type="Proteomes" id="UP000202922">
    <property type="component" value="Unassembled WGS sequence"/>
</dbReference>
<dbReference type="EMBL" id="FXYE01000002">
    <property type="protein sequence ID" value="SMX43717.1"/>
    <property type="molecule type" value="Genomic_DNA"/>
</dbReference>
<dbReference type="AlphaFoldDB" id="A0A238KM35"/>
<dbReference type="Pfam" id="PF07715">
    <property type="entry name" value="Plug"/>
    <property type="match status" value="1"/>
</dbReference>
<dbReference type="InterPro" id="IPR010105">
    <property type="entry name" value="TonB_sidphr_rcpt"/>
</dbReference>
<protein>
    <submittedName>
        <fullName evidence="14">Putative TonB-dependent receptor BfrD</fullName>
    </submittedName>
</protein>
<evidence type="ECO:0000256" key="6">
    <source>
        <dbReference type="ARBA" id="ARBA00023077"/>
    </source>
</evidence>
<evidence type="ECO:0000256" key="3">
    <source>
        <dbReference type="ARBA" id="ARBA00022448"/>
    </source>
</evidence>
<sequence>MRTLRQAPSSALLGRASKKATLFGASLSAACFAGQAYGQAVDEAVIVLPTVEVETTEAPAPAPAPAVTPRRAAPTVVRTAVAPTVCTPALAGTEVCADQEAAERAAAEAAAAAEARAWAQAGGNPNADPDAPFKADRLNNAKLPGEIIDTPRTVTAITQETIETKGTTSIRQLARTTPGISLGFGEGGSSFGDNIYIRGFRANNDIYVDGVRDPGISVHETFSTEQVEVIKGPAGSVGGRGTTGGTLNIASKKPQDVDFYKTSTKVTSAGTKRQTFDFNWGENEKLQFRLNGMLQEGEIAGREDVNDDRSGLAGALRYRFSPSVTLEADYTYTKIEQTPDWGVPYINDGDTTDGIAIPSGPVTELGIDRDTFYGVAERDFQTVEQNVATGRLIWDISPSMKLTNTLRASTSINDFVLTAPSSVTDNGSANPEDWDVGLSFKSRYQKTDVISNDLELAGESDWLGKNHTWIAGVSLSSEAIKYTNYNNLQSEDYEPPAGQRGCTVSAVNPDPTECWLGTSPVRGDSFTKTKVKTASIYALDTVELSDAWSVNAGLRLDHYEIDRTGTARDGSPYDYSRSDTMLNGNLGVTWKPRQDLRFYAAAATSTNPMGQEVAAGGGYYGGLDEGGQDLDPEQNTSFEFGAKYELQEHLLLTAALFQTTKANAREDIGPRGSSVTQDTLKYRMRGLELGVSGKVSDRIGLFGGAVFMESETLESDVDGAKGQEVPTIAHEQFNLLATYDLTDAFMLGLQANYTGTRELGGSVPNGNTLPSYWTVDLVGSYALNDTTAIRFGVDNLADETYYDTAYRSGEPFTYVAPGREIWASLEMKF</sequence>
<dbReference type="GO" id="GO:0015344">
    <property type="term" value="F:siderophore uptake transmembrane transporter activity"/>
    <property type="evidence" value="ECO:0007669"/>
    <property type="project" value="TreeGrafter"/>
</dbReference>
<feature type="domain" description="TonB-dependent receptor plug" evidence="13">
    <location>
        <begin position="148"/>
        <end position="246"/>
    </location>
</feature>
<keyword evidence="5 10" id="KW-0812">Transmembrane</keyword>
<dbReference type="GO" id="GO:0015891">
    <property type="term" value="P:siderophore transport"/>
    <property type="evidence" value="ECO:0007669"/>
    <property type="project" value="InterPro"/>
</dbReference>
<dbReference type="InterPro" id="IPR000531">
    <property type="entry name" value="Beta-barrel_TonB"/>
</dbReference>
<name>A0A238KM35_9RHOB</name>
<dbReference type="Gene3D" id="2.40.170.20">
    <property type="entry name" value="TonB-dependent receptor, beta-barrel domain"/>
    <property type="match status" value="1"/>
</dbReference>
<dbReference type="OrthoDB" id="9760333at2"/>
<dbReference type="InterPro" id="IPR037066">
    <property type="entry name" value="Plug_dom_sf"/>
</dbReference>
<dbReference type="Gene3D" id="2.170.130.10">
    <property type="entry name" value="TonB-dependent receptor, plug domain"/>
    <property type="match status" value="1"/>
</dbReference>
<dbReference type="CDD" id="cd01347">
    <property type="entry name" value="ligand_gated_channel"/>
    <property type="match status" value="1"/>
</dbReference>
<evidence type="ECO:0000313" key="15">
    <source>
        <dbReference type="Proteomes" id="UP000202922"/>
    </source>
</evidence>
<comment type="subcellular location">
    <subcellularLocation>
        <location evidence="1 10">Cell outer membrane</location>
        <topology evidence="1 10">Multi-pass membrane protein</topology>
    </subcellularLocation>
</comment>
<dbReference type="NCBIfam" id="TIGR01783">
    <property type="entry name" value="TonB-siderophor"/>
    <property type="match status" value="1"/>
</dbReference>
<dbReference type="InterPro" id="IPR036942">
    <property type="entry name" value="Beta-barrel_TonB_sf"/>
</dbReference>